<feature type="domain" description="DUF7041" evidence="1">
    <location>
        <begin position="10"/>
        <end position="84"/>
    </location>
</feature>
<gene>
    <name evidence="2" type="ORF">OCTVUL_1B012090</name>
</gene>
<evidence type="ECO:0000259" key="1">
    <source>
        <dbReference type="Pfam" id="PF23055"/>
    </source>
</evidence>
<evidence type="ECO:0000313" key="2">
    <source>
        <dbReference type="EMBL" id="CAI9728979.1"/>
    </source>
</evidence>
<reference evidence="2" key="1">
    <citation type="submission" date="2023-08" db="EMBL/GenBank/DDBJ databases">
        <authorList>
            <person name="Alioto T."/>
            <person name="Alioto T."/>
            <person name="Gomez Garrido J."/>
        </authorList>
    </citation>
    <scope>NUCLEOTIDE SEQUENCE</scope>
</reference>
<evidence type="ECO:0000313" key="3">
    <source>
        <dbReference type="Proteomes" id="UP001162480"/>
    </source>
</evidence>
<dbReference type="AlphaFoldDB" id="A0AA36B7F1"/>
<name>A0AA36B7F1_OCTVU</name>
<dbReference type="Proteomes" id="UP001162480">
    <property type="component" value="Chromosome 10"/>
</dbReference>
<protein>
    <recommendedName>
        <fullName evidence="1">DUF7041 domain-containing protein</fullName>
    </recommendedName>
</protein>
<dbReference type="EMBL" id="OX597823">
    <property type="protein sequence ID" value="CAI9728979.1"/>
    <property type="molecule type" value="Genomic_DNA"/>
</dbReference>
<organism evidence="2 3">
    <name type="scientific">Octopus vulgaris</name>
    <name type="common">Common octopus</name>
    <dbReference type="NCBI Taxonomy" id="6645"/>
    <lineage>
        <taxon>Eukaryota</taxon>
        <taxon>Metazoa</taxon>
        <taxon>Spiralia</taxon>
        <taxon>Lophotrochozoa</taxon>
        <taxon>Mollusca</taxon>
        <taxon>Cephalopoda</taxon>
        <taxon>Coleoidea</taxon>
        <taxon>Octopodiformes</taxon>
        <taxon>Octopoda</taxon>
        <taxon>Incirrata</taxon>
        <taxon>Octopodidae</taxon>
        <taxon>Octopus</taxon>
    </lineage>
</organism>
<dbReference type="InterPro" id="IPR055469">
    <property type="entry name" value="DUF7041"/>
</dbReference>
<dbReference type="Pfam" id="PF23055">
    <property type="entry name" value="DUF7041"/>
    <property type="match status" value="1"/>
</dbReference>
<proteinExistence type="predicted"/>
<sequence length="118" mass="13630">MDHFPLPQYRGDAKIWFSQLQSFFMSFNIHSAQSKLHITLTGIPSPLAISVRDMIAETPSDMTYETVKAEAFRSNSPVESKFRTLLQDEHLGDRTSTQFLRRIRKLSDSSYERQAFAK</sequence>
<dbReference type="PANTHER" id="PTHR33327:SF3">
    <property type="entry name" value="RNA-DIRECTED DNA POLYMERASE"/>
    <property type="match status" value="1"/>
</dbReference>
<accession>A0AA36B7F1</accession>
<keyword evidence="3" id="KW-1185">Reference proteome</keyword>
<dbReference type="PANTHER" id="PTHR33327">
    <property type="entry name" value="ENDONUCLEASE"/>
    <property type="match status" value="1"/>
</dbReference>